<dbReference type="AlphaFoldDB" id="A0A098YSI3"/>
<dbReference type="PANTHER" id="PTHR31084:SF19">
    <property type="entry name" value="GLYCOSYL HYDROLASE FAMILY 95 N-TERMINAL DOMAIN-CONTAINING PROTEIN"/>
    <property type="match status" value="1"/>
</dbReference>
<dbReference type="InterPro" id="IPR027414">
    <property type="entry name" value="GH95_N_dom"/>
</dbReference>
<dbReference type="OrthoDB" id="9802600at2"/>
<protein>
    <submittedName>
        <fullName evidence="5">Fibronectin</fullName>
    </submittedName>
</protein>
<gene>
    <name evidence="5" type="ORF">HMPREF9304_05160</name>
</gene>
<evidence type="ECO:0000259" key="4">
    <source>
        <dbReference type="Pfam" id="PF22124"/>
    </source>
</evidence>
<dbReference type="SUPFAM" id="SSF48208">
    <property type="entry name" value="Six-hairpin glycosidases"/>
    <property type="match status" value="1"/>
</dbReference>
<sequence length="1008" mass="111734">MTKIFTTLTALLVSMLAFAQPSMPTISTSGNEVYYYIQMQRGQAVITSMGNGSKVQTATPVANMKKQQTWKVIKKGDNYNIVNAAGQTLYYNTSLKFFCAGTQPNGVKDLKILKTTNTEYQGFEISTTGSGQTFLNQWGGAGVGRKLGLWFQGDSNNPLQFVAINDMVINDAKPTPINEVSLTGATTWKPTSKHTLWYTEPATVWMTSTLPIGNGQFGGCVMGGVKRDEVQFNDKTLWKGHVGAVVGNPNYGSYLNFGNLYITSTDSRLNAATNYRRWLDIDHAKAGVAYTANGVDYQREYICSYPDKVIAIHYKASEKGKISNNIILFNQNGKTPTYNMNGTTGVITFQGEVPRTGTPKGESYYCKAYVTAKGGTIAVNKDGGIDVKNADEMFIYLYGTTNFDASNDEYISDAALLPSHVTGVVDAALSKGYAAICDAHVEDYKALYNRCELNITKAMPSVTTRQLIDNFAISPADNLLLEEIYFCYGRYLMISSSRGVDLPSNLQGIWNNVNNPAWNSDIHSNINVQMNYWPAEITNLSELHLPFLKYIHREACERPQWRANAQQIAGQTVGWTLTTENNIYGSGSNWMQNYTIANAWYCMHLWQHYRFTLDKEYLKNIAYPAMRSCAEYWLQRLVKASDGTYECPKEFSPEHGPGSENATAHSQQLVWDLFNNTLQAIAELGIHEDATFLNDLNNKFKKLDTGLAIENVNGKPLLREWKYTSQANVPTYNSHRHMSHLMGLYPGNQIGRDIDANIYEAALNSLNTRGYAGTGWSMGWKVNLHARARNGKVCQKLLRTALHFQDNTGNSEGGGVYENLWDAHTPYQIDGNFGACAGMAEMLLQSHLGKLDILPALPSMWKNGSVKGLCAVDNFEVSIGWKNNKAVSIDIVSKAGKKATVKYPKIATGFTLTDGQGNKVNATKVSDDEITFNTSKGATYRLTTTDPTGIDKTVAKRGGKGQRIVATHYYLPNGTQITSPSKNGLYIASQQYENGKKETFKFVIDRSE</sequence>
<evidence type="ECO:0000313" key="6">
    <source>
        <dbReference type="Proteomes" id="UP000029723"/>
    </source>
</evidence>
<dbReference type="EMBL" id="JRPQ01000074">
    <property type="protein sequence ID" value="KGI22306.1"/>
    <property type="molecule type" value="Genomic_DNA"/>
</dbReference>
<dbReference type="Gene3D" id="2.60.40.1180">
    <property type="entry name" value="Golgi alpha-mannosidase II"/>
    <property type="match status" value="1"/>
</dbReference>
<keyword evidence="1" id="KW-0732">Signal</keyword>
<dbReference type="InterPro" id="IPR013780">
    <property type="entry name" value="Glyco_hydro_b"/>
</dbReference>
<reference evidence="5 6" key="1">
    <citation type="submission" date="2014-07" db="EMBL/GenBank/DDBJ databases">
        <authorList>
            <person name="McCorrison J."/>
            <person name="Sanka R."/>
            <person name="Torralba M."/>
            <person name="Gillis M."/>
            <person name="Haft D.H."/>
            <person name="Methe B."/>
            <person name="Sutton G."/>
            <person name="Nelson K.E."/>
        </authorList>
    </citation>
    <scope>NUCLEOTIDE SEQUENCE [LARGE SCALE GENOMIC DNA]</scope>
    <source>
        <strain evidence="5 6">S9-PR14</strain>
    </source>
</reference>
<dbReference type="InterPro" id="IPR008928">
    <property type="entry name" value="6-hairpin_glycosidase_sf"/>
</dbReference>
<feature type="chain" id="PRO_5001942726" evidence="1">
    <location>
        <begin position="20"/>
        <end position="1008"/>
    </location>
</feature>
<dbReference type="InterPro" id="IPR012341">
    <property type="entry name" value="6hp_glycosidase-like_sf"/>
</dbReference>
<name>A0A098YSI3_9BACT</name>
<feature type="domain" description="Glycosyl hydrolase family 95 N-terminal" evidence="2">
    <location>
        <begin position="196"/>
        <end position="242"/>
    </location>
</feature>
<proteinExistence type="predicted"/>
<organism evidence="5 6">
    <name type="scientific">Hoylesella timonensis S9-PR14</name>
    <dbReference type="NCBI Taxonomy" id="1401062"/>
    <lineage>
        <taxon>Bacteria</taxon>
        <taxon>Pseudomonadati</taxon>
        <taxon>Bacteroidota</taxon>
        <taxon>Bacteroidia</taxon>
        <taxon>Bacteroidales</taxon>
        <taxon>Prevotellaceae</taxon>
        <taxon>Hoylesella</taxon>
    </lineage>
</organism>
<dbReference type="Pfam" id="PF14498">
    <property type="entry name" value="Glyco_hyd_65N_2"/>
    <property type="match status" value="2"/>
</dbReference>
<feature type="domain" description="Glycosyl hydrolase family 95 N-terminal" evidence="2">
    <location>
        <begin position="253"/>
        <end position="405"/>
    </location>
</feature>
<evidence type="ECO:0000256" key="1">
    <source>
        <dbReference type="SAM" id="SignalP"/>
    </source>
</evidence>
<dbReference type="RefSeq" id="WP_052045912.1">
    <property type="nucleotide sequence ID" value="NZ_JRPQ01000074.1"/>
</dbReference>
<dbReference type="PANTHER" id="PTHR31084">
    <property type="entry name" value="ALPHA-L-FUCOSIDASE 2"/>
    <property type="match status" value="1"/>
</dbReference>
<comment type="caution">
    <text evidence="5">The sequence shown here is derived from an EMBL/GenBank/DDBJ whole genome shotgun (WGS) entry which is preliminary data.</text>
</comment>
<dbReference type="GO" id="GO:0004560">
    <property type="term" value="F:alpha-L-fucosidase activity"/>
    <property type="evidence" value="ECO:0007669"/>
    <property type="project" value="TreeGrafter"/>
</dbReference>
<evidence type="ECO:0000259" key="2">
    <source>
        <dbReference type="Pfam" id="PF14498"/>
    </source>
</evidence>
<feature type="domain" description="Alpha fucosidase A-like C-terminal" evidence="3">
    <location>
        <begin position="845"/>
        <end position="942"/>
    </location>
</feature>
<feature type="domain" description="Glycosyl hydrolase family 95 catalytic" evidence="4">
    <location>
        <begin position="433"/>
        <end position="843"/>
    </location>
</feature>
<evidence type="ECO:0000259" key="3">
    <source>
        <dbReference type="Pfam" id="PF21307"/>
    </source>
</evidence>
<dbReference type="Pfam" id="PF22124">
    <property type="entry name" value="Glyco_hydro_95_cat"/>
    <property type="match status" value="1"/>
</dbReference>
<dbReference type="InterPro" id="IPR049053">
    <property type="entry name" value="AFCA-like_C"/>
</dbReference>
<dbReference type="Pfam" id="PF21307">
    <property type="entry name" value="Glyco_hydro_95_C"/>
    <property type="match status" value="1"/>
</dbReference>
<dbReference type="Gene3D" id="1.50.10.10">
    <property type="match status" value="1"/>
</dbReference>
<dbReference type="Proteomes" id="UP000029723">
    <property type="component" value="Unassembled WGS sequence"/>
</dbReference>
<dbReference type="GO" id="GO:0005975">
    <property type="term" value="P:carbohydrate metabolic process"/>
    <property type="evidence" value="ECO:0007669"/>
    <property type="project" value="InterPro"/>
</dbReference>
<feature type="signal peptide" evidence="1">
    <location>
        <begin position="1"/>
        <end position="19"/>
    </location>
</feature>
<accession>A0A098YSI3</accession>
<evidence type="ECO:0000313" key="5">
    <source>
        <dbReference type="EMBL" id="KGI22306.1"/>
    </source>
</evidence>
<dbReference type="Gene3D" id="2.70.98.50">
    <property type="entry name" value="putative glycoside hydrolase family protein from bacillus halodurans"/>
    <property type="match status" value="1"/>
</dbReference>
<dbReference type="InterPro" id="IPR054363">
    <property type="entry name" value="GH95_cat"/>
</dbReference>